<dbReference type="KEGG" id="mmab:HQ865_05705"/>
<dbReference type="Proteomes" id="UP000505355">
    <property type="component" value="Chromosome"/>
</dbReference>
<evidence type="ECO:0000313" key="2">
    <source>
        <dbReference type="EMBL" id="QKJ29269.1"/>
    </source>
</evidence>
<dbReference type="AlphaFoldDB" id="A0A7D4QQR1"/>
<organism evidence="2 3">
    <name type="scientific">Mucilaginibacter mali</name>
    <dbReference type="NCBI Taxonomy" id="2740462"/>
    <lineage>
        <taxon>Bacteria</taxon>
        <taxon>Pseudomonadati</taxon>
        <taxon>Bacteroidota</taxon>
        <taxon>Sphingobacteriia</taxon>
        <taxon>Sphingobacteriales</taxon>
        <taxon>Sphingobacteriaceae</taxon>
        <taxon>Mucilaginibacter</taxon>
    </lineage>
</organism>
<dbReference type="RefSeq" id="WP_173413963.1">
    <property type="nucleotide sequence ID" value="NZ_CP054139.1"/>
</dbReference>
<accession>A0A7D4QQR1</accession>
<name>A0A7D4QQR1_9SPHI</name>
<feature type="transmembrane region" description="Helical" evidence="1">
    <location>
        <begin position="6"/>
        <end position="26"/>
    </location>
</feature>
<protein>
    <submittedName>
        <fullName evidence="2">Uncharacterized protein</fullName>
    </submittedName>
</protein>
<proteinExistence type="predicted"/>
<keyword evidence="3" id="KW-1185">Reference proteome</keyword>
<gene>
    <name evidence="2" type="ORF">HQ865_05705</name>
</gene>
<evidence type="ECO:0000313" key="3">
    <source>
        <dbReference type="Proteomes" id="UP000505355"/>
    </source>
</evidence>
<keyword evidence="1" id="KW-1133">Transmembrane helix</keyword>
<keyword evidence="1" id="KW-0472">Membrane</keyword>
<keyword evidence="1" id="KW-0812">Transmembrane</keyword>
<dbReference type="EMBL" id="CP054139">
    <property type="protein sequence ID" value="QKJ29269.1"/>
    <property type="molecule type" value="Genomic_DNA"/>
</dbReference>
<reference evidence="2 3" key="1">
    <citation type="submission" date="2020-05" db="EMBL/GenBank/DDBJ databases">
        <title>Mucilaginibacter mali sp. nov.</title>
        <authorList>
            <person name="Kim H.S."/>
            <person name="Lee K.C."/>
            <person name="Suh M.K."/>
            <person name="Kim J.-S."/>
            <person name="Han K.-I."/>
            <person name="Eom M.K."/>
            <person name="Shin Y.K."/>
            <person name="Lee J.-S."/>
        </authorList>
    </citation>
    <scope>NUCLEOTIDE SEQUENCE [LARGE SCALE GENOMIC DNA]</scope>
    <source>
        <strain evidence="2 3">G2-14</strain>
    </source>
</reference>
<sequence>MPDSLIQQILTPFLSAAAGTSVSVFIGKRFISKSIEHTFDKKMEYYKSNLQKENISFQIEKSEFARKKFDLIIALHQELLNHRKELESYYGWLPDNIDDLKKYLENSRDKSPELRDKLSIASLFIDESIANLISQYFFNVAIFKTLKEEQAAFRINELDPEEGLKIPLKVSKKRMKQVNSMIDDMAMKTILQFKQIEEEFKGILYIN</sequence>
<evidence type="ECO:0000256" key="1">
    <source>
        <dbReference type="SAM" id="Phobius"/>
    </source>
</evidence>